<accession>A0A2T1LUS8</accession>
<evidence type="ECO:0000256" key="2">
    <source>
        <dbReference type="ARBA" id="ARBA00009773"/>
    </source>
</evidence>
<gene>
    <name evidence="7" type="ORF">C7H19_17000</name>
</gene>
<dbReference type="GO" id="GO:0016020">
    <property type="term" value="C:membrane"/>
    <property type="evidence" value="ECO:0007669"/>
    <property type="project" value="UniProtKB-SubCell"/>
</dbReference>
<name>A0A2T1LUS8_9CHRO</name>
<comment type="subcellular location">
    <subcellularLocation>
        <location evidence="1">Membrane</location>
        <topology evidence="1">Multi-pass membrane protein</topology>
    </subcellularLocation>
</comment>
<dbReference type="InterPro" id="IPR002549">
    <property type="entry name" value="AI-2E-like"/>
</dbReference>
<dbReference type="Pfam" id="PF01594">
    <property type="entry name" value="AI-2E_transport"/>
    <property type="match status" value="1"/>
</dbReference>
<comment type="caution">
    <text evidence="7">The sequence shown here is derived from an EMBL/GenBank/DDBJ whole genome shotgun (WGS) entry which is preliminary data.</text>
</comment>
<reference evidence="7 8" key="1">
    <citation type="submission" date="2018-03" db="EMBL/GenBank/DDBJ databases">
        <title>The ancient ancestry and fast evolution of plastids.</title>
        <authorList>
            <person name="Moore K.R."/>
            <person name="Magnabosco C."/>
            <person name="Momper L."/>
            <person name="Gold D.A."/>
            <person name="Bosak T."/>
            <person name="Fournier G.P."/>
        </authorList>
    </citation>
    <scope>NUCLEOTIDE SEQUENCE [LARGE SCALE GENOMIC DNA]</scope>
    <source>
        <strain evidence="7 8">CCALA 016</strain>
    </source>
</reference>
<keyword evidence="3 6" id="KW-0812">Transmembrane</keyword>
<feature type="transmembrane region" description="Helical" evidence="6">
    <location>
        <begin position="38"/>
        <end position="56"/>
    </location>
</feature>
<feature type="transmembrane region" description="Helical" evidence="6">
    <location>
        <begin position="152"/>
        <end position="178"/>
    </location>
</feature>
<evidence type="ECO:0000256" key="5">
    <source>
        <dbReference type="ARBA" id="ARBA00023136"/>
    </source>
</evidence>
<dbReference type="PANTHER" id="PTHR21716">
    <property type="entry name" value="TRANSMEMBRANE PROTEIN"/>
    <property type="match status" value="1"/>
</dbReference>
<feature type="transmembrane region" description="Helical" evidence="6">
    <location>
        <begin position="306"/>
        <end position="333"/>
    </location>
</feature>
<sequence length="360" mass="39566">MMDFFDKLPRWLQIGIIFPIAFLNSWLLVILIGYLEPLISIFVTATILAFLLDFPVRILQDKGIRREIAVSLVLLISVLALVLLVVILVPLIVQQLNELIISLPSLLEASREELQSAEHWTIIQNLSINVKESIDQLVNQFSLVLQSLSSNLLNFIVGTIGSIANVAFVLILTVFLVLTGEQVWDGVFSWIPTPWNTRLRESLQQRFENYFASQAILAGILSIAQTIVFGILNVPYAVLFGVLIGVTTLIPYMSAVTIIIISSILMLQQFSLGLQVLIAAFVVGQINDNIVAPRLMGGMTGLNPVWIIISLFIGGKVGGILGLLIAVPLASVIKGTTDSLRDSNAKNQNLIIETVKNTLE</sequence>
<dbReference type="OrthoDB" id="505911at2"/>
<evidence type="ECO:0000256" key="4">
    <source>
        <dbReference type="ARBA" id="ARBA00022989"/>
    </source>
</evidence>
<evidence type="ECO:0000256" key="6">
    <source>
        <dbReference type="SAM" id="Phobius"/>
    </source>
</evidence>
<dbReference type="PANTHER" id="PTHR21716:SF66">
    <property type="entry name" value="TRANSPORT PROTEIN SLL0063-RELATED"/>
    <property type="match status" value="1"/>
</dbReference>
<dbReference type="Proteomes" id="UP000239001">
    <property type="component" value="Unassembled WGS sequence"/>
</dbReference>
<dbReference type="RefSeq" id="WP_106458175.1">
    <property type="nucleotide sequence ID" value="NZ_PXOH01000021.1"/>
</dbReference>
<proteinExistence type="inferred from homology"/>
<keyword evidence="4 6" id="KW-1133">Transmembrane helix</keyword>
<evidence type="ECO:0000313" key="8">
    <source>
        <dbReference type="Proteomes" id="UP000239001"/>
    </source>
</evidence>
<feature type="transmembrane region" description="Helical" evidence="6">
    <location>
        <begin position="12"/>
        <end position="32"/>
    </location>
</feature>
<evidence type="ECO:0000313" key="7">
    <source>
        <dbReference type="EMBL" id="PSF35315.1"/>
    </source>
</evidence>
<protein>
    <submittedName>
        <fullName evidence="7">AI-2E family transporter</fullName>
    </submittedName>
</protein>
<dbReference type="EMBL" id="PXOH01000021">
    <property type="protein sequence ID" value="PSF35315.1"/>
    <property type="molecule type" value="Genomic_DNA"/>
</dbReference>
<feature type="transmembrane region" description="Helical" evidence="6">
    <location>
        <begin position="238"/>
        <end position="261"/>
    </location>
</feature>
<comment type="similarity">
    <text evidence="2">Belongs to the autoinducer-2 exporter (AI-2E) (TC 2.A.86) family.</text>
</comment>
<feature type="transmembrane region" description="Helical" evidence="6">
    <location>
        <begin position="270"/>
        <end position="286"/>
    </location>
</feature>
<reference evidence="7 8" key="2">
    <citation type="submission" date="2018-03" db="EMBL/GenBank/DDBJ databases">
        <authorList>
            <person name="Keele B.F."/>
        </authorList>
    </citation>
    <scope>NUCLEOTIDE SEQUENCE [LARGE SCALE GENOMIC DNA]</scope>
    <source>
        <strain evidence="7 8">CCALA 016</strain>
    </source>
</reference>
<dbReference type="AlphaFoldDB" id="A0A2T1LUS8"/>
<dbReference type="GO" id="GO:0055085">
    <property type="term" value="P:transmembrane transport"/>
    <property type="evidence" value="ECO:0007669"/>
    <property type="project" value="TreeGrafter"/>
</dbReference>
<keyword evidence="8" id="KW-1185">Reference proteome</keyword>
<organism evidence="7 8">
    <name type="scientific">Aphanothece hegewaldii CCALA 016</name>
    <dbReference type="NCBI Taxonomy" id="2107694"/>
    <lineage>
        <taxon>Bacteria</taxon>
        <taxon>Bacillati</taxon>
        <taxon>Cyanobacteriota</taxon>
        <taxon>Cyanophyceae</taxon>
        <taxon>Oscillatoriophycideae</taxon>
        <taxon>Chroococcales</taxon>
        <taxon>Aphanothecaceae</taxon>
        <taxon>Aphanothece</taxon>
    </lineage>
</organism>
<evidence type="ECO:0000256" key="3">
    <source>
        <dbReference type="ARBA" id="ARBA00022692"/>
    </source>
</evidence>
<evidence type="ECO:0000256" key="1">
    <source>
        <dbReference type="ARBA" id="ARBA00004141"/>
    </source>
</evidence>
<feature type="transmembrane region" description="Helical" evidence="6">
    <location>
        <begin position="210"/>
        <end position="232"/>
    </location>
</feature>
<feature type="transmembrane region" description="Helical" evidence="6">
    <location>
        <begin position="68"/>
        <end position="93"/>
    </location>
</feature>
<keyword evidence="5 6" id="KW-0472">Membrane</keyword>